<name>A0AB36FQQ1_ALTMA</name>
<proteinExistence type="predicted"/>
<organism evidence="1 2">
    <name type="scientific">Alteromonas macleodii</name>
    <name type="common">Pseudoalteromonas macleodii</name>
    <dbReference type="NCBI Taxonomy" id="28108"/>
    <lineage>
        <taxon>Bacteria</taxon>
        <taxon>Pseudomonadati</taxon>
        <taxon>Pseudomonadota</taxon>
        <taxon>Gammaproteobacteria</taxon>
        <taxon>Alteromonadales</taxon>
        <taxon>Alteromonadaceae</taxon>
        <taxon>Alteromonas/Salinimonas group</taxon>
        <taxon>Alteromonas</taxon>
    </lineage>
</organism>
<evidence type="ECO:0000313" key="2">
    <source>
        <dbReference type="Proteomes" id="UP000095392"/>
    </source>
</evidence>
<dbReference type="Proteomes" id="UP000095392">
    <property type="component" value="Unassembled WGS sequence"/>
</dbReference>
<dbReference type="EMBL" id="MIPY01000022">
    <property type="protein sequence ID" value="OES28482.1"/>
    <property type="molecule type" value="Genomic_DNA"/>
</dbReference>
<comment type="caution">
    <text evidence="1">The sequence shown here is derived from an EMBL/GenBank/DDBJ whole genome shotgun (WGS) entry which is preliminary data.</text>
</comment>
<reference evidence="1 2" key="1">
    <citation type="submission" date="2016-09" db="EMBL/GenBank/DDBJ databases">
        <title>Draft Genome Sequence of four Alteromonas macleodii strains isolated from copper coupons and grown long-term at elevated copper levels.</title>
        <authorList>
            <person name="Cusick K."/>
            <person name="Dale J."/>
            <person name="Little B."/>
            <person name="Biffinger J."/>
        </authorList>
    </citation>
    <scope>NUCLEOTIDE SEQUENCE [LARGE SCALE GENOMIC DNA]</scope>
    <source>
        <strain evidence="1 2">KCP01</strain>
    </source>
</reference>
<accession>A0AB36FQQ1</accession>
<sequence length="38" mass="4455">MIANFCWIDKKSFTIFVITDKKRAVIPRSNYIHAAAVW</sequence>
<evidence type="ECO:0000313" key="1">
    <source>
        <dbReference type="EMBL" id="OES28482.1"/>
    </source>
</evidence>
<keyword evidence="2" id="KW-1185">Reference proteome</keyword>
<gene>
    <name evidence="1" type="ORF">BFV95_3451</name>
</gene>
<dbReference type="AlphaFoldDB" id="A0AB36FQQ1"/>
<protein>
    <submittedName>
        <fullName evidence="1">Uncharacterized protein</fullName>
    </submittedName>
</protein>